<evidence type="ECO:0000313" key="1">
    <source>
        <dbReference type="EMBL" id="KAL0926028.1"/>
    </source>
</evidence>
<organism evidence="1 2">
    <name type="scientific">Dendrobium thyrsiflorum</name>
    <name type="common">Pinecone-like raceme dendrobium</name>
    <name type="synonym">Orchid</name>
    <dbReference type="NCBI Taxonomy" id="117978"/>
    <lineage>
        <taxon>Eukaryota</taxon>
        <taxon>Viridiplantae</taxon>
        <taxon>Streptophyta</taxon>
        <taxon>Embryophyta</taxon>
        <taxon>Tracheophyta</taxon>
        <taxon>Spermatophyta</taxon>
        <taxon>Magnoliopsida</taxon>
        <taxon>Liliopsida</taxon>
        <taxon>Asparagales</taxon>
        <taxon>Orchidaceae</taxon>
        <taxon>Epidendroideae</taxon>
        <taxon>Malaxideae</taxon>
        <taxon>Dendrobiinae</taxon>
        <taxon>Dendrobium</taxon>
    </lineage>
</organism>
<keyword evidence="2" id="KW-1185">Reference proteome</keyword>
<dbReference type="AlphaFoldDB" id="A0ABD0VMI9"/>
<dbReference type="Proteomes" id="UP001552299">
    <property type="component" value="Unassembled WGS sequence"/>
</dbReference>
<protein>
    <submittedName>
        <fullName evidence="1">Uncharacterized protein</fullName>
    </submittedName>
</protein>
<comment type="caution">
    <text evidence="1">The sequence shown here is derived from an EMBL/GenBank/DDBJ whole genome shotgun (WGS) entry which is preliminary data.</text>
</comment>
<sequence>MVFGGLGPEFQDTTLVLGIIAKMAEGSRRVAPGEEKSLETLWVEHSGLVKHIEELAADFVGSLRKCTAI</sequence>
<proteinExistence type="predicted"/>
<dbReference type="EMBL" id="JANQDX010000004">
    <property type="protein sequence ID" value="KAL0926028.1"/>
    <property type="molecule type" value="Genomic_DNA"/>
</dbReference>
<name>A0ABD0VMI9_DENTH</name>
<evidence type="ECO:0000313" key="2">
    <source>
        <dbReference type="Proteomes" id="UP001552299"/>
    </source>
</evidence>
<gene>
    <name evidence="1" type="ORF">M5K25_004409</name>
</gene>
<accession>A0ABD0VMI9</accession>
<reference evidence="1 2" key="1">
    <citation type="journal article" date="2024" name="Plant Biotechnol. J.">
        <title>Dendrobium thyrsiflorum genome and its molecular insights into genes involved in important horticultural traits.</title>
        <authorList>
            <person name="Chen B."/>
            <person name="Wang J.Y."/>
            <person name="Zheng P.J."/>
            <person name="Li K.L."/>
            <person name="Liang Y.M."/>
            <person name="Chen X.F."/>
            <person name="Zhang C."/>
            <person name="Zhao X."/>
            <person name="He X."/>
            <person name="Zhang G.Q."/>
            <person name="Liu Z.J."/>
            <person name="Xu Q."/>
        </authorList>
    </citation>
    <scope>NUCLEOTIDE SEQUENCE [LARGE SCALE GENOMIC DNA]</scope>
    <source>
        <strain evidence="1">GZMU011</strain>
    </source>
</reference>